<dbReference type="GO" id="GO:0051537">
    <property type="term" value="F:2 iron, 2 sulfur cluster binding"/>
    <property type="evidence" value="ECO:0007669"/>
    <property type="project" value="TreeGrafter"/>
</dbReference>
<dbReference type="InterPro" id="IPR035903">
    <property type="entry name" value="HesB-like_dom_sf"/>
</dbReference>
<evidence type="ECO:0000313" key="4">
    <source>
        <dbReference type="Proteomes" id="UP000076584"/>
    </source>
</evidence>
<accession>A0A166Q1F2</accession>
<name>A0A166Q1F2_COLIC</name>
<dbReference type="PANTHER" id="PTHR43011">
    <property type="entry name" value="IRON-SULFUR CLUSTER ASSEMBLY 2 HOMOLOG, MITOCHONDRIAL"/>
    <property type="match status" value="1"/>
</dbReference>
<feature type="non-terminal residue" evidence="3">
    <location>
        <position position="1"/>
    </location>
</feature>
<reference evidence="3 4" key="1">
    <citation type="submission" date="2015-06" db="EMBL/GenBank/DDBJ databases">
        <title>Survival trade-offs in plant roots during colonization by closely related pathogenic and mutualistic fungi.</title>
        <authorList>
            <person name="Hacquard S."/>
            <person name="Kracher B."/>
            <person name="Hiruma K."/>
            <person name="Weinman A."/>
            <person name="Muench P."/>
            <person name="Garrido Oter R."/>
            <person name="Ver Loren van Themaat E."/>
            <person name="Dallerey J.-F."/>
            <person name="Damm U."/>
            <person name="Henrissat B."/>
            <person name="Lespinet O."/>
            <person name="Thon M."/>
            <person name="Kemen E."/>
            <person name="McHardy A.C."/>
            <person name="Schulze-Lefert P."/>
            <person name="O'Connell R.J."/>
        </authorList>
    </citation>
    <scope>NUCLEOTIDE SEQUENCE [LARGE SCALE GENOMIC DNA]</scope>
    <source>
        <strain evidence="3 4">MAFF 238704</strain>
    </source>
</reference>
<protein>
    <submittedName>
        <fullName evidence="3">Iron-sulfur cluster assembly accessory protein</fullName>
    </submittedName>
</protein>
<sequence>LTNARLPPTAATYRPPPFTSSATIYQQHLQFSLPLHCKLEIPLTSRRQHHAKMAASLRCVHSPSSANLFVQLARRPTSTPNTPSPILSVLVPRWKADTTNTRPGFGSSRTCSSEAISRGGLSQRYIQRTAHQQTRAFTASATRRQTRCAWNPKKDEDGQEMKLEITNRAGKACRLSDIMKKDNNPNLALRIQVESGGCHGFQYLMSLVTLPESGESGEDWSKIVGEDDTVFQYLPDDADASSVSFEGPKVVIDEPSLDLLKGSKVDFTMELIGSQFKITDNPYASSSCGCGTSFDIKI</sequence>
<dbReference type="InterPro" id="IPR000361">
    <property type="entry name" value="ATAP_core_dom"/>
</dbReference>
<dbReference type="GO" id="GO:0005506">
    <property type="term" value="F:iron ion binding"/>
    <property type="evidence" value="ECO:0007669"/>
    <property type="project" value="TreeGrafter"/>
</dbReference>
<evidence type="ECO:0000259" key="2">
    <source>
        <dbReference type="Pfam" id="PF01521"/>
    </source>
</evidence>
<dbReference type="PANTHER" id="PTHR43011:SF1">
    <property type="entry name" value="IRON-SULFUR CLUSTER ASSEMBLY 2 HOMOLOG, MITOCHONDRIAL"/>
    <property type="match status" value="1"/>
</dbReference>
<dbReference type="GO" id="GO:0051539">
    <property type="term" value="F:4 iron, 4 sulfur cluster binding"/>
    <property type="evidence" value="ECO:0007669"/>
    <property type="project" value="TreeGrafter"/>
</dbReference>
<dbReference type="GO" id="GO:0005739">
    <property type="term" value="C:mitochondrion"/>
    <property type="evidence" value="ECO:0007669"/>
    <property type="project" value="TreeGrafter"/>
</dbReference>
<dbReference type="Pfam" id="PF01521">
    <property type="entry name" value="Fe-S_biosyn"/>
    <property type="match status" value="1"/>
</dbReference>
<dbReference type="AlphaFoldDB" id="A0A166Q1F2"/>
<dbReference type="Proteomes" id="UP000076584">
    <property type="component" value="Unassembled WGS sequence"/>
</dbReference>
<dbReference type="Gene3D" id="2.60.300.12">
    <property type="entry name" value="HesB-like domain"/>
    <property type="match status" value="1"/>
</dbReference>
<organism evidence="3 4">
    <name type="scientific">Colletotrichum incanum</name>
    <name type="common">Soybean anthracnose fungus</name>
    <dbReference type="NCBI Taxonomy" id="1573173"/>
    <lineage>
        <taxon>Eukaryota</taxon>
        <taxon>Fungi</taxon>
        <taxon>Dikarya</taxon>
        <taxon>Ascomycota</taxon>
        <taxon>Pezizomycotina</taxon>
        <taxon>Sordariomycetes</taxon>
        <taxon>Hypocreomycetidae</taxon>
        <taxon>Glomerellales</taxon>
        <taxon>Glomerellaceae</taxon>
        <taxon>Colletotrichum</taxon>
        <taxon>Colletotrichum spaethianum species complex</taxon>
    </lineage>
</organism>
<gene>
    <name evidence="3" type="ORF">CI238_01003</name>
</gene>
<evidence type="ECO:0000313" key="3">
    <source>
        <dbReference type="EMBL" id="KZL67410.1"/>
    </source>
</evidence>
<keyword evidence="4" id="KW-1185">Reference proteome</keyword>
<comment type="similarity">
    <text evidence="1">Belongs to the HesB/IscA family.</text>
</comment>
<feature type="domain" description="Core" evidence="2">
    <location>
        <begin position="161"/>
        <end position="291"/>
    </location>
</feature>
<proteinExistence type="inferred from homology"/>
<feature type="non-terminal residue" evidence="3">
    <location>
        <position position="298"/>
    </location>
</feature>
<dbReference type="STRING" id="1573173.A0A166Q1F2"/>
<evidence type="ECO:0000256" key="1">
    <source>
        <dbReference type="ARBA" id="ARBA00006718"/>
    </source>
</evidence>
<dbReference type="GO" id="GO:0016226">
    <property type="term" value="P:iron-sulfur cluster assembly"/>
    <property type="evidence" value="ECO:0007669"/>
    <property type="project" value="TreeGrafter"/>
</dbReference>
<dbReference type="SUPFAM" id="SSF89360">
    <property type="entry name" value="HesB-like domain"/>
    <property type="match status" value="1"/>
</dbReference>
<comment type="caution">
    <text evidence="3">The sequence shown here is derived from an EMBL/GenBank/DDBJ whole genome shotgun (WGS) entry which is preliminary data.</text>
</comment>
<dbReference type="EMBL" id="LFIW01002536">
    <property type="protein sequence ID" value="KZL67410.1"/>
    <property type="molecule type" value="Genomic_DNA"/>
</dbReference>